<proteinExistence type="inferred from homology"/>
<evidence type="ECO:0000259" key="12">
    <source>
        <dbReference type="Pfam" id="PF20922"/>
    </source>
</evidence>
<feature type="short sequence motif" description="Cx2C motif 2" evidence="10">
    <location>
        <begin position="309"/>
        <end position="312"/>
    </location>
</feature>
<dbReference type="InterPro" id="IPR046408">
    <property type="entry name" value="CIAPIN1"/>
</dbReference>
<dbReference type="PANTHER" id="PTHR13273:SF14">
    <property type="entry name" value="ANAMORSIN"/>
    <property type="match status" value="1"/>
</dbReference>
<keyword evidence="4 10" id="KW-0963">Cytoplasm</keyword>
<dbReference type="GO" id="GO:0009055">
    <property type="term" value="F:electron transfer activity"/>
    <property type="evidence" value="ECO:0007669"/>
    <property type="project" value="UniProtKB-UniRule"/>
</dbReference>
<dbReference type="InterPro" id="IPR007785">
    <property type="entry name" value="Anamorsin"/>
</dbReference>
<dbReference type="GO" id="GO:0016226">
    <property type="term" value="P:iron-sulfur cluster assembly"/>
    <property type="evidence" value="ECO:0007669"/>
    <property type="project" value="UniProtKB-UniRule"/>
</dbReference>
<reference evidence="13" key="1">
    <citation type="submission" date="2022-07" db="EMBL/GenBank/DDBJ databases">
        <title>Phylogenomic reconstructions and comparative analyses of Kickxellomycotina fungi.</title>
        <authorList>
            <person name="Reynolds N.K."/>
            <person name="Stajich J.E."/>
            <person name="Barry K."/>
            <person name="Grigoriev I.V."/>
            <person name="Crous P."/>
            <person name="Smith M.E."/>
        </authorList>
    </citation>
    <scope>NUCLEOTIDE SEQUENCE</scope>
    <source>
        <strain evidence="13">NRRL 1566</strain>
    </source>
</reference>
<dbReference type="GO" id="GO:0051539">
    <property type="term" value="F:4 iron, 4 sulfur cluster binding"/>
    <property type="evidence" value="ECO:0007669"/>
    <property type="project" value="UniProtKB-KW"/>
</dbReference>
<dbReference type="InterPro" id="IPR029063">
    <property type="entry name" value="SAM-dependent_MTases_sf"/>
</dbReference>
<evidence type="ECO:0000256" key="9">
    <source>
        <dbReference type="ARBA" id="ARBA00023128"/>
    </source>
</evidence>
<feature type="region of interest" description="Fe-S binding site B" evidence="10">
    <location>
        <begin position="298"/>
        <end position="312"/>
    </location>
</feature>
<keyword evidence="7 10" id="KW-0408">Iron</keyword>
<comment type="domain">
    <text evidence="10">The twin Cx2C motifs are involved in the recognition by the mitochondrial MIA40-ERV1 disulfide relay system. The formation of 2 disulfide bonds in the Cx2C motifs through dithiol/disulfide exchange reactions effectively traps the protein in the mitochondrial intermembrane space.</text>
</comment>
<dbReference type="AlphaFoldDB" id="A0A9W8I7J9"/>
<feature type="short sequence motif" description="Cx2C motif 1" evidence="10">
    <location>
        <begin position="298"/>
        <end position="301"/>
    </location>
</feature>
<evidence type="ECO:0000256" key="10">
    <source>
        <dbReference type="HAMAP-Rule" id="MF_03115"/>
    </source>
</evidence>
<comment type="caution">
    <text evidence="13">The sequence shown here is derived from an EMBL/GenBank/DDBJ whole genome shotgun (WGS) entry which is preliminary data.</text>
</comment>
<dbReference type="HAMAP" id="MF_03115">
    <property type="entry name" value="Anamorsin"/>
    <property type="match status" value="1"/>
</dbReference>
<dbReference type="EMBL" id="JANBUW010000234">
    <property type="protein sequence ID" value="KAJ2847970.1"/>
    <property type="molecule type" value="Genomic_DNA"/>
</dbReference>
<dbReference type="SUPFAM" id="SSF53335">
    <property type="entry name" value="S-adenosyl-L-methionine-dependent methyltransferases"/>
    <property type="match status" value="1"/>
</dbReference>
<keyword evidence="6 10" id="KW-0479">Metal-binding</keyword>
<evidence type="ECO:0000313" key="14">
    <source>
        <dbReference type="Proteomes" id="UP001139887"/>
    </source>
</evidence>
<evidence type="ECO:0000259" key="11">
    <source>
        <dbReference type="Pfam" id="PF05093"/>
    </source>
</evidence>
<dbReference type="InterPro" id="IPR049011">
    <property type="entry name" value="Anamorsin_N_metazoan"/>
</dbReference>
<keyword evidence="5" id="KW-0001">2Fe-2S</keyword>
<evidence type="ECO:0000256" key="1">
    <source>
        <dbReference type="ARBA" id="ARBA00001966"/>
    </source>
</evidence>
<name>A0A9W8I7J9_9FUNG</name>
<comment type="similarity">
    <text evidence="2 10">Belongs to the anamorsin family.</text>
</comment>
<feature type="domain" description="Anamorsin C-terminal" evidence="11">
    <location>
        <begin position="251"/>
        <end position="328"/>
    </location>
</feature>
<feature type="domain" description="Anamorsin N-terminal" evidence="12">
    <location>
        <begin position="8"/>
        <end position="187"/>
    </location>
</feature>
<keyword evidence="14" id="KW-1185">Reference proteome</keyword>
<accession>A0A9W8I7J9</accession>
<dbReference type="Pfam" id="PF05093">
    <property type="entry name" value="CIAPIN1"/>
    <property type="match status" value="1"/>
</dbReference>
<dbReference type="Gene3D" id="3.40.50.150">
    <property type="entry name" value="Vaccinia Virus protein VP39"/>
    <property type="match status" value="1"/>
</dbReference>
<dbReference type="GO" id="GO:0051537">
    <property type="term" value="F:2 iron, 2 sulfur cluster binding"/>
    <property type="evidence" value="ECO:0007669"/>
    <property type="project" value="UniProtKB-UniRule"/>
</dbReference>
<protein>
    <submittedName>
        <fullName evidence="13">Electron carrier</fullName>
    </submittedName>
</protein>
<evidence type="ECO:0000256" key="4">
    <source>
        <dbReference type="ARBA" id="ARBA00022490"/>
    </source>
</evidence>
<feature type="binding site" evidence="10">
    <location>
        <position position="298"/>
    </location>
    <ligand>
        <name>[4Fe-4S] cluster</name>
        <dbReference type="ChEBI" id="CHEBI:49883"/>
    </ligand>
</feature>
<comment type="cofactor">
    <cofactor evidence="1 10">
        <name>[4Fe-4S] cluster</name>
        <dbReference type="ChEBI" id="CHEBI:49883"/>
    </cofactor>
</comment>
<comment type="domain">
    <text evidence="10">The N-terminal domain has structural similarity with S-adenosyl-L-methionine-dependent methyltransferases, but does not bind S-adenosyl-L-methionine. It is required for correct assembly of the 2 Fe-S clusters.</text>
</comment>
<dbReference type="OrthoDB" id="311633at2759"/>
<dbReference type="Pfam" id="PF20922">
    <property type="entry name" value="Anamorsin_N"/>
    <property type="match status" value="1"/>
</dbReference>
<evidence type="ECO:0000256" key="7">
    <source>
        <dbReference type="ARBA" id="ARBA00023004"/>
    </source>
</evidence>
<feature type="binding site" evidence="10">
    <location>
        <position position="312"/>
    </location>
    <ligand>
        <name>[4Fe-4S] cluster</name>
        <dbReference type="ChEBI" id="CHEBI:49883"/>
    </ligand>
</feature>
<evidence type="ECO:0000256" key="5">
    <source>
        <dbReference type="ARBA" id="ARBA00022714"/>
    </source>
</evidence>
<keyword evidence="3 10" id="KW-0004">4Fe-4S</keyword>
<evidence type="ECO:0000313" key="13">
    <source>
        <dbReference type="EMBL" id="KAJ2847970.1"/>
    </source>
</evidence>
<keyword evidence="8 10" id="KW-0411">Iron-sulfur</keyword>
<dbReference type="GO" id="GO:0005758">
    <property type="term" value="C:mitochondrial intermembrane space"/>
    <property type="evidence" value="ECO:0007669"/>
    <property type="project" value="UniProtKB-SubCell"/>
</dbReference>
<evidence type="ECO:0000256" key="3">
    <source>
        <dbReference type="ARBA" id="ARBA00022485"/>
    </source>
</evidence>
<organism evidence="13 14">
    <name type="scientific">Coemansia brasiliensis</name>
    <dbReference type="NCBI Taxonomy" id="2650707"/>
    <lineage>
        <taxon>Eukaryota</taxon>
        <taxon>Fungi</taxon>
        <taxon>Fungi incertae sedis</taxon>
        <taxon>Zoopagomycota</taxon>
        <taxon>Kickxellomycotina</taxon>
        <taxon>Kickxellomycetes</taxon>
        <taxon>Kickxellales</taxon>
        <taxon>Kickxellaceae</taxon>
        <taxon>Coemansia</taxon>
    </lineage>
</organism>
<keyword evidence="9 10" id="KW-0496">Mitochondrion</keyword>
<evidence type="ECO:0000256" key="8">
    <source>
        <dbReference type="ARBA" id="ARBA00023014"/>
    </source>
</evidence>
<dbReference type="PANTHER" id="PTHR13273">
    <property type="entry name" value="ANAMORSIN"/>
    <property type="match status" value="1"/>
</dbReference>
<feature type="binding site" evidence="10">
    <location>
        <position position="301"/>
    </location>
    <ligand>
        <name>[4Fe-4S] cluster</name>
        <dbReference type="ChEBI" id="CHEBI:49883"/>
    </ligand>
</feature>
<evidence type="ECO:0000256" key="2">
    <source>
        <dbReference type="ARBA" id="ARBA00008169"/>
    </source>
</evidence>
<feature type="binding site" evidence="10">
    <location>
        <position position="309"/>
    </location>
    <ligand>
        <name>[4Fe-4S] cluster</name>
        <dbReference type="ChEBI" id="CHEBI:49883"/>
    </ligand>
</feature>
<comment type="caution">
    <text evidence="10">Lacks conserved residue(s) required for the propagation of feature annotation.</text>
</comment>
<sequence length="339" mass="36468">MEYTAEPGQFVLLAARASADTHNLDTLQQLRASLAGQVGAAGSVDFEQIDRVESAAVSLASAHYDRIITNPTAPWAVEHSIQTLASLLLALKPSGLLMLAELVLDKPDSLDQSPVTRTKDELNQQLRFAGFVESQIECHEPVSDETLRLLAEKCWKLPNAAAFVDQARGHILVATASAKKPAYNVGAAAALSFGKKAKSSSAATDQPTRKVWMIHVDSDDDDAEIEDQDELLKDEDLVRPDMASLARPGDSKPRRKPCKNCTCGLADGEDIDESQACKPSETKKAKKPVDVVNVKSSCGSCSLGDAFRCSSCPYLGMPAFKPGEQVKLGGSMLHDDFMP</sequence>
<dbReference type="Proteomes" id="UP001139887">
    <property type="component" value="Unassembled WGS sequence"/>
</dbReference>
<comment type="subcellular location">
    <subcellularLocation>
        <location evidence="10">Cytoplasm</location>
    </subcellularLocation>
    <subcellularLocation>
        <location evidence="10">Mitochondrion intermembrane space</location>
    </subcellularLocation>
</comment>
<comment type="domain">
    <text evidence="10">The C-terminal domain binds 2 Fe-S clusters but is otherwise mostly in an intrinsically disordered conformation.</text>
</comment>
<evidence type="ECO:0000256" key="6">
    <source>
        <dbReference type="ARBA" id="ARBA00022723"/>
    </source>
</evidence>
<gene>
    <name evidence="13" type="primary">DRE2</name>
    <name evidence="13" type="ORF">IWW36_003567</name>
</gene>
<dbReference type="GO" id="GO:0046872">
    <property type="term" value="F:metal ion binding"/>
    <property type="evidence" value="ECO:0007669"/>
    <property type="project" value="UniProtKB-KW"/>
</dbReference>